<gene>
    <name evidence="5" type="ORF">QQX04_01025</name>
</gene>
<dbReference type="Gene3D" id="3.90.1510.10">
    <property type="entry name" value="Glycerate kinase, domain 2"/>
    <property type="match status" value="1"/>
</dbReference>
<dbReference type="PIRSF" id="PIRSF006078">
    <property type="entry name" value="GlxK"/>
    <property type="match status" value="1"/>
</dbReference>
<keyword evidence="2 4" id="KW-0808">Transferase</keyword>
<dbReference type="RefSeq" id="WP_301125327.1">
    <property type="nucleotide sequence ID" value="NZ_JAUHPV010000001.1"/>
</dbReference>
<dbReference type="PANTHER" id="PTHR21599">
    <property type="entry name" value="GLYCERATE KINASE"/>
    <property type="match status" value="1"/>
</dbReference>
<dbReference type="InterPro" id="IPR018193">
    <property type="entry name" value="Glyc_kinase_flavodox-like_fold"/>
</dbReference>
<evidence type="ECO:0000313" key="6">
    <source>
        <dbReference type="Proteomes" id="UP001172738"/>
    </source>
</evidence>
<dbReference type="InterPro" id="IPR036129">
    <property type="entry name" value="Glycerate_kinase_sf"/>
</dbReference>
<keyword evidence="3 4" id="KW-0418">Kinase</keyword>
<dbReference type="InterPro" id="IPR004381">
    <property type="entry name" value="Glycerate_kinase"/>
</dbReference>
<dbReference type="EMBL" id="JAUHPV010000001">
    <property type="protein sequence ID" value="MDN4471570.1"/>
    <property type="molecule type" value="Genomic_DNA"/>
</dbReference>
<sequence>MTQDGARGRRGPLRVVVALDSFKGSVSSAEACAAAREGVLAVSPEADVAVVPVADGGEGTLAALEPYGSRGSTPSIDLLGRSTLAPYVVLGDTVAVESAHTVGLPLLGEPTPERARTAHSFGLGLHLRGAARLTESHRALVGLGGTGVTDGGVGMLLALGAHVWTESGEPLWPDGRPHGTNPLLLHPTRVTLPQLECTPVGLADVASPLLGPRGAARMFGPQKGADAALVDELESAMEVWAQALSDAGAEVAGTPGAGAAGGLGAAVLAIGGSLAPGLETLLRETDSEQRFASADLVLTGEGALDSQTSEGKVPAAVAKVAHRLASGAGTRTSVVAIAGRVDADADALALMGLHDALPLHDPPLPLPDALDRDVTLAAISRAAARAVSAHLAAG</sequence>
<dbReference type="Pfam" id="PF02595">
    <property type="entry name" value="Gly_kinase"/>
    <property type="match status" value="1"/>
</dbReference>
<dbReference type="Proteomes" id="UP001172738">
    <property type="component" value="Unassembled WGS sequence"/>
</dbReference>
<evidence type="ECO:0000256" key="2">
    <source>
        <dbReference type="ARBA" id="ARBA00022679"/>
    </source>
</evidence>
<dbReference type="PANTHER" id="PTHR21599:SF0">
    <property type="entry name" value="GLYCERATE KINASE"/>
    <property type="match status" value="1"/>
</dbReference>
<dbReference type="NCBIfam" id="TIGR00045">
    <property type="entry name" value="glycerate kinase"/>
    <property type="match status" value="1"/>
</dbReference>
<organism evidence="5 6">
    <name type="scientific">Demequina zhanjiangensis</name>
    <dbReference type="NCBI Taxonomy" id="3051659"/>
    <lineage>
        <taxon>Bacteria</taxon>
        <taxon>Bacillati</taxon>
        <taxon>Actinomycetota</taxon>
        <taxon>Actinomycetes</taxon>
        <taxon>Micrococcales</taxon>
        <taxon>Demequinaceae</taxon>
        <taxon>Demequina</taxon>
    </lineage>
</organism>
<dbReference type="GO" id="GO:0016301">
    <property type="term" value="F:kinase activity"/>
    <property type="evidence" value="ECO:0007669"/>
    <property type="project" value="UniProtKB-KW"/>
</dbReference>
<evidence type="ECO:0000256" key="4">
    <source>
        <dbReference type="PIRNR" id="PIRNR006078"/>
    </source>
</evidence>
<dbReference type="InterPro" id="IPR018197">
    <property type="entry name" value="Glycerate_kinase_RE-like"/>
</dbReference>
<accession>A0ABT8FXE5</accession>
<comment type="similarity">
    <text evidence="1 4">Belongs to the glycerate kinase type-1 family.</text>
</comment>
<name>A0ABT8FXE5_9MICO</name>
<evidence type="ECO:0000256" key="1">
    <source>
        <dbReference type="ARBA" id="ARBA00006284"/>
    </source>
</evidence>
<dbReference type="Gene3D" id="3.40.50.10350">
    <property type="entry name" value="Glycerate kinase, domain 1"/>
    <property type="match status" value="1"/>
</dbReference>
<comment type="caution">
    <text evidence="5">The sequence shown here is derived from an EMBL/GenBank/DDBJ whole genome shotgun (WGS) entry which is preliminary data.</text>
</comment>
<evidence type="ECO:0000313" key="5">
    <source>
        <dbReference type="EMBL" id="MDN4471570.1"/>
    </source>
</evidence>
<dbReference type="EC" id="2.7.1.-" evidence="5"/>
<keyword evidence="6" id="KW-1185">Reference proteome</keyword>
<dbReference type="SUPFAM" id="SSF110738">
    <property type="entry name" value="Glycerate kinase I"/>
    <property type="match status" value="1"/>
</dbReference>
<protein>
    <submittedName>
        <fullName evidence="5">Glycerate kinase</fullName>
        <ecNumber evidence="5">2.7.1.-</ecNumber>
    </submittedName>
</protein>
<evidence type="ECO:0000256" key="3">
    <source>
        <dbReference type="ARBA" id="ARBA00022777"/>
    </source>
</evidence>
<proteinExistence type="inferred from homology"/>
<reference evidence="5" key="1">
    <citation type="submission" date="2023-06" db="EMBL/GenBank/DDBJ databases">
        <title>SYSU T00b26.</title>
        <authorList>
            <person name="Gao L."/>
            <person name="Fang B.-Z."/>
            <person name="Li W.-J."/>
        </authorList>
    </citation>
    <scope>NUCLEOTIDE SEQUENCE</scope>
    <source>
        <strain evidence="5">SYSU T00b26</strain>
    </source>
</reference>